<accession>A0ABV2RG43</accession>
<reference evidence="2 3" key="1">
    <citation type="submission" date="2024-06" db="EMBL/GenBank/DDBJ databases">
        <title>Genomic Encyclopedia of Type Strains, Phase V (KMG-V): Genome sequencing to study the core and pangenomes of soil and plant-associated prokaryotes.</title>
        <authorList>
            <person name="Whitman W."/>
        </authorList>
    </citation>
    <scope>NUCLEOTIDE SEQUENCE [LARGE SCALE GENOMIC DNA]</scope>
    <source>
        <strain evidence="2 3">USDA 160</strain>
    </source>
</reference>
<dbReference type="PANTHER" id="PTHR36174">
    <property type="entry name" value="LIPID II:GLYCINE GLYCYLTRANSFERASE"/>
    <property type="match status" value="1"/>
</dbReference>
<dbReference type="Pfam" id="PF13480">
    <property type="entry name" value="Acetyltransf_6"/>
    <property type="match status" value="1"/>
</dbReference>
<dbReference type="InterPro" id="IPR038740">
    <property type="entry name" value="BioF2-like_GNAT_dom"/>
</dbReference>
<comment type="caution">
    <text evidence="2">The sequence shown here is derived from an EMBL/GenBank/DDBJ whole genome shotgun (WGS) entry which is preliminary data.</text>
</comment>
<feature type="non-terminal residue" evidence="2">
    <location>
        <position position="1"/>
    </location>
</feature>
<organism evidence="2 3">
    <name type="scientific">Bradyrhizobium japonicum</name>
    <dbReference type="NCBI Taxonomy" id="375"/>
    <lineage>
        <taxon>Bacteria</taxon>
        <taxon>Pseudomonadati</taxon>
        <taxon>Pseudomonadota</taxon>
        <taxon>Alphaproteobacteria</taxon>
        <taxon>Hyphomicrobiales</taxon>
        <taxon>Nitrobacteraceae</taxon>
        <taxon>Bradyrhizobium</taxon>
    </lineage>
</organism>
<dbReference type="Gene3D" id="3.40.630.30">
    <property type="match status" value="1"/>
</dbReference>
<dbReference type="Proteomes" id="UP001549291">
    <property type="component" value="Unassembled WGS sequence"/>
</dbReference>
<sequence>SSCSQPSNAEGTTVSLALQDCGKSVVATGYPCRKCWHWTLSMLDHDRCGSISGSFGALLERFYSIEPLDRSKIGRSRGISRDGRIRMLEHIDGQPEMWRAIAHHPLNSLFSSQSWTEAVARTYGFKISVSMKGIQNDGKADGAILYCQLSDLRGERIVCGPFSDYCDPLVSDVGTWRELVAPLISLGFPITLRCLSNELPAIDKRFVKVSEAAWHGVDLARPELEIWDSFLAAARQNIRKARRSGVKVRASQELQDLHVFYEMHCHVRKSRYRLLPQPFAFFENLHASFAGNDQLTILLAEVDGSPVAASVFLECRGTLYYKFNASLERSLCPNDLLIWEGIRIGQRRGLKLLDFGASDLDQPGLLRFKRKFATVERRIFRLQFEPEGYLDRRASAVNKTLSSLTYWLTDPSVPDPITQAVGAELYGVFC</sequence>
<dbReference type="SUPFAM" id="SSF55729">
    <property type="entry name" value="Acyl-CoA N-acyltransferases (Nat)"/>
    <property type="match status" value="1"/>
</dbReference>
<dbReference type="PANTHER" id="PTHR36174:SF1">
    <property type="entry name" value="LIPID II:GLYCINE GLYCYLTRANSFERASE"/>
    <property type="match status" value="1"/>
</dbReference>
<dbReference type="InterPro" id="IPR016181">
    <property type="entry name" value="Acyl_CoA_acyltransferase"/>
</dbReference>
<dbReference type="EMBL" id="JBEPTQ010000001">
    <property type="protein sequence ID" value="MET4715898.1"/>
    <property type="molecule type" value="Genomic_DNA"/>
</dbReference>
<evidence type="ECO:0000313" key="3">
    <source>
        <dbReference type="Proteomes" id="UP001549291"/>
    </source>
</evidence>
<gene>
    <name evidence="2" type="ORF">ABIF63_000001</name>
</gene>
<keyword evidence="3" id="KW-1185">Reference proteome</keyword>
<feature type="domain" description="BioF2-like acetyltransferase" evidence="1">
    <location>
        <begin position="234"/>
        <end position="360"/>
    </location>
</feature>
<proteinExistence type="predicted"/>
<protein>
    <recommendedName>
        <fullName evidence="1">BioF2-like acetyltransferase domain-containing protein</fullName>
    </recommendedName>
</protein>
<evidence type="ECO:0000313" key="2">
    <source>
        <dbReference type="EMBL" id="MET4715898.1"/>
    </source>
</evidence>
<name>A0ABV2RG43_BRAJP</name>
<dbReference type="InterPro" id="IPR050644">
    <property type="entry name" value="PG_Glycine_Bridge_Synth"/>
</dbReference>
<evidence type="ECO:0000259" key="1">
    <source>
        <dbReference type="Pfam" id="PF13480"/>
    </source>
</evidence>